<evidence type="ECO:0000256" key="3">
    <source>
        <dbReference type="ARBA" id="ARBA00022475"/>
    </source>
</evidence>
<name>A0A2T2X772_9FIRM</name>
<gene>
    <name evidence="8" type="ORF">C7B43_06475</name>
</gene>
<reference evidence="8 9" key="1">
    <citation type="journal article" date="2014" name="BMC Genomics">
        <title>Comparison of environmental and isolate Sulfobacillus genomes reveals diverse carbon, sulfur, nitrogen, and hydrogen metabolisms.</title>
        <authorList>
            <person name="Justice N.B."/>
            <person name="Norman A."/>
            <person name="Brown C.T."/>
            <person name="Singh A."/>
            <person name="Thomas B.C."/>
            <person name="Banfield J.F."/>
        </authorList>
    </citation>
    <scope>NUCLEOTIDE SEQUENCE [LARGE SCALE GENOMIC DNA]</scope>
    <source>
        <strain evidence="8">AMDSBA1</strain>
    </source>
</reference>
<keyword evidence="5 7" id="KW-1133">Transmembrane helix</keyword>
<feature type="transmembrane region" description="Helical" evidence="7">
    <location>
        <begin position="137"/>
        <end position="154"/>
    </location>
</feature>
<evidence type="ECO:0000256" key="1">
    <source>
        <dbReference type="ARBA" id="ARBA00004651"/>
    </source>
</evidence>
<keyword evidence="3" id="KW-1003">Cell membrane</keyword>
<dbReference type="AlphaFoldDB" id="A0A2T2X772"/>
<dbReference type="PANTHER" id="PTHR43663">
    <property type="entry name" value="CHROMATE TRANSPORT PROTEIN-RELATED"/>
    <property type="match status" value="1"/>
</dbReference>
<feature type="transmembrane region" description="Helical" evidence="7">
    <location>
        <begin position="160"/>
        <end position="176"/>
    </location>
</feature>
<evidence type="ECO:0000256" key="5">
    <source>
        <dbReference type="ARBA" id="ARBA00022989"/>
    </source>
</evidence>
<feature type="transmembrane region" description="Helical" evidence="7">
    <location>
        <begin position="71"/>
        <end position="95"/>
    </location>
</feature>
<protein>
    <submittedName>
        <fullName evidence="8">Chromate transporter</fullName>
    </submittedName>
</protein>
<keyword evidence="6 7" id="KW-0472">Membrane</keyword>
<dbReference type="GO" id="GO:0015109">
    <property type="term" value="F:chromate transmembrane transporter activity"/>
    <property type="evidence" value="ECO:0007669"/>
    <property type="project" value="InterPro"/>
</dbReference>
<dbReference type="EMBL" id="PXYT01000011">
    <property type="protein sequence ID" value="PSR30354.1"/>
    <property type="molecule type" value="Genomic_DNA"/>
</dbReference>
<evidence type="ECO:0000256" key="2">
    <source>
        <dbReference type="ARBA" id="ARBA00005262"/>
    </source>
</evidence>
<comment type="subcellular location">
    <subcellularLocation>
        <location evidence="1">Cell membrane</location>
        <topology evidence="1">Multi-pass membrane protein</topology>
    </subcellularLocation>
</comment>
<evidence type="ECO:0000313" key="8">
    <source>
        <dbReference type="EMBL" id="PSR30354.1"/>
    </source>
</evidence>
<evidence type="ECO:0000256" key="7">
    <source>
        <dbReference type="SAM" id="Phobius"/>
    </source>
</evidence>
<organism evidence="8 9">
    <name type="scientific">Sulfobacillus benefaciens</name>
    <dbReference type="NCBI Taxonomy" id="453960"/>
    <lineage>
        <taxon>Bacteria</taxon>
        <taxon>Bacillati</taxon>
        <taxon>Bacillota</taxon>
        <taxon>Clostridia</taxon>
        <taxon>Eubacteriales</taxon>
        <taxon>Clostridiales Family XVII. Incertae Sedis</taxon>
        <taxon>Sulfobacillus</taxon>
    </lineage>
</organism>
<evidence type="ECO:0000313" key="9">
    <source>
        <dbReference type="Proteomes" id="UP000242699"/>
    </source>
</evidence>
<dbReference type="PANTHER" id="PTHR43663:SF1">
    <property type="entry name" value="CHROMATE TRANSPORTER"/>
    <property type="match status" value="1"/>
</dbReference>
<sequence length="177" mass="18844">MAKWLHLFWGFFKVGILGYGGGPGSISLIQSISVNGYHWMDNTKFAELLAIGNALPGPIATKLAAAIGWQVGGVIGVVSAVLGVVLPSLVLMLGLYQLLLAHQSNPYVIGLIRGVKPIVVVLLVLLVIDFIPGAFPANRYVVPLIIFVMGLVAIKGFRISPLWVIIGSMISGALFLR</sequence>
<keyword evidence="4 7" id="KW-0812">Transmembrane</keyword>
<proteinExistence type="inferred from homology"/>
<comment type="caution">
    <text evidence="8">The sequence shown here is derived from an EMBL/GenBank/DDBJ whole genome shotgun (WGS) entry which is preliminary data.</text>
</comment>
<feature type="transmembrane region" description="Helical" evidence="7">
    <location>
        <begin position="107"/>
        <end position="128"/>
    </location>
</feature>
<evidence type="ECO:0000256" key="4">
    <source>
        <dbReference type="ARBA" id="ARBA00022692"/>
    </source>
</evidence>
<accession>A0A2T2X772</accession>
<comment type="similarity">
    <text evidence="2">Belongs to the chromate ion transporter (CHR) (TC 2.A.51) family.</text>
</comment>
<dbReference type="InterPro" id="IPR052518">
    <property type="entry name" value="CHR_Transporter"/>
</dbReference>
<dbReference type="GO" id="GO:0005886">
    <property type="term" value="C:plasma membrane"/>
    <property type="evidence" value="ECO:0007669"/>
    <property type="project" value="UniProtKB-SubCell"/>
</dbReference>
<dbReference type="InterPro" id="IPR003370">
    <property type="entry name" value="Chromate_transpt"/>
</dbReference>
<dbReference type="Proteomes" id="UP000242699">
    <property type="component" value="Unassembled WGS sequence"/>
</dbReference>
<dbReference type="Pfam" id="PF02417">
    <property type="entry name" value="Chromate_transp"/>
    <property type="match status" value="1"/>
</dbReference>
<evidence type="ECO:0000256" key="6">
    <source>
        <dbReference type="ARBA" id="ARBA00023136"/>
    </source>
</evidence>